<feature type="domain" description="DUF7350" evidence="1">
    <location>
        <begin position="233"/>
        <end position="349"/>
    </location>
</feature>
<dbReference type="RefSeq" id="WP_188877237.1">
    <property type="nucleotide sequence ID" value="NZ_BMPF01000001.1"/>
</dbReference>
<proteinExistence type="predicted"/>
<dbReference type="InterPro" id="IPR055774">
    <property type="entry name" value="DUF7350"/>
</dbReference>
<name>A0A830ERH4_9EURY</name>
<gene>
    <name evidence="2" type="ORF">GCM10009037_02850</name>
</gene>
<dbReference type="PROSITE" id="PS51257">
    <property type="entry name" value="PROKAR_LIPOPROTEIN"/>
    <property type="match status" value="1"/>
</dbReference>
<reference evidence="2 3" key="1">
    <citation type="journal article" date="2019" name="Int. J. Syst. Evol. Microbiol.">
        <title>The Global Catalogue of Microorganisms (GCM) 10K type strain sequencing project: providing services to taxonomists for standard genome sequencing and annotation.</title>
        <authorList>
            <consortium name="The Broad Institute Genomics Platform"/>
            <consortium name="The Broad Institute Genome Sequencing Center for Infectious Disease"/>
            <person name="Wu L."/>
            <person name="Ma J."/>
        </authorList>
    </citation>
    <scope>NUCLEOTIDE SEQUENCE [LARGE SCALE GENOMIC DNA]</scope>
    <source>
        <strain evidence="2 3">JCM 19585</strain>
    </source>
</reference>
<dbReference type="InterPro" id="IPR038482">
    <property type="entry name" value="Tp34-type_sf"/>
</dbReference>
<comment type="caution">
    <text evidence="2">The sequence shown here is derived from an EMBL/GenBank/DDBJ whole genome shotgun (WGS) entry which is preliminary data.</text>
</comment>
<dbReference type="OrthoDB" id="156174at2157"/>
<dbReference type="PROSITE" id="PS51318">
    <property type="entry name" value="TAT"/>
    <property type="match status" value="1"/>
</dbReference>
<evidence type="ECO:0000313" key="3">
    <source>
        <dbReference type="Proteomes" id="UP000628840"/>
    </source>
</evidence>
<accession>A0A830ERH4</accession>
<protein>
    <submittedName>
        <fullName evidence="2">Iron transporter</fullName>
    </submittedName>
</protein>
<dbReference type="Proteomes" id="UP000628840">
    <property type="component" value="Unassembled WGS sequence"/>
</dbReference>
<dbReference type="AlphaFoldDB" id="A0A830ERH4"/>
<dbReference type="InterPro" id="IPR006311">
    <property type="entry name" value="TAT_signal"/>
</dbReference>
<evidence type="ECO:0000259" key="1">
    <source>
        <dbReference type="Pfam" id="PF24041"/>
    </source>
</evidence>
<dbReference type="EMBL" id="BMPF01000001">
    <property type="protein sequence ID" value="GGL22843.1"/>
    <property type="molecule type" value="Genomic_DNA"/>
</dbReference>
<evidence type="ECO:0000313" key="2">
    <source>
        <dbReference type="EMBL" id="GGL22843.1"/>
    </source>
</evidence>
<dbReference type="Pfam" id="PF24041">
    <property type="entry name" value="DUF7350"/>
    <property type="match status" value="1"/>
</dbReference>
<organism evidence="2 3">
    <name type="scientific">Halarchaeum grantii</name>
    <dbReference type="NCBI Taxonomy" id="1193105"/>
    <lineage>
        <taxon>Archaea</taxon>
        <taxon>Methanobacteriati</taxon>
        <taxon>Methanobacteriota</taxon>
        <taxon>Stenosarchaea group</taxon>
        <taxon>Halobacteria</taxon>
        <taxon>Halobacteriales</taxon>
        <taxon>Halobacteriaceae</taxon>
    </lineage>
</organism>
<dbReference type="Gene3D" id="2.60.40.2480">
    <property type="entry name" value="Periplasmic metal-binding protein Tp34-type"/>
    <property type="match status" value="1"/>
</dbReference>
<sequence length="355" mass="37311">MPSRRAFLAGLGAGGLGALAGCSALNLTREETQDSQSGDPPLPDRPSAVYYPSHVDGMLMSGTQTRGGLGCALTYTRPHRFWLVSGRETTRVPARDAAAIHVMPVVWHVETGTVLTDRTPTLRFHDGDALVTADAPWPMLSQRMGFHFGDNVVLPGDGGTYDVSVRVGAPAVRRTGALAGGPDAVTFDFSLAYSQAELDAVSRRYRRDAGERGAVDPMGMEMLPAGGVPAPAALPGRVLGTATTGDAAVVATVLDGATAYGGDGSQRYLAVSIRTPYNRYPLPMTGLRAEIAGETHDLTETLDPELGHHYGVALDEAPDAVDVTVTTPPQVSRHEGYETAFLDMPAITIDATDGA</sequence>
<keyword evidence="3" id="KW-1185">Reference proteome</keyword>